<dbReference type="PANTHER" id="PTHR36057">
    <property type="match status" value="1"/>
</dbReference>
<keyword evidence="3" id="KW-1185">Reference proteome</keyword>
<dbReference type="PANTHER" id="PTHR36057:SF1">
    <property type="entry name" value="LIPOPROTEIN LIPID ATTACHMENT SITE-LIKE PROTEIN, PUTATIVE (DUF1223)-RELATED"/>
    <property type="match status" value="1"/>
</dbReference>
<dbReference type="Proteomes" id="UP000306113">
    <property type="component" value="Unassembled WGS sequence"/>
</dbReference>
<dbReference type="SUPFAM" id="SSF52833">
    <property type="entry name" value="Thioredoxin-like"/>
    <property type="match status" value="1"/>
</dbReference>
<proteinExistence type="predicted"/>
<evidence type="ECO:0000313" key="2">
    <source>
        <dbReference type="EMBL" id="THD72706.1"/>
    </source>
</evidence>
<sequence>MRQVLAWVLVAWTAAYAPVWADDHPVVVELYTSQGCSSCPPADEFLATLADRDDVIALALHVDYWDYIGWKDSFAQPAFTARQKAYAISAGRRSVYTPQMIVDGMEHVVGNHPKDVGAMINKHGTQASPVELKIERKGDRLEIEAEAAYPLGEPVLVQVVRYMPSARVMINKGENAGRTVDYSNIVTEWHVLGEWDTRTTLEAEGTIEGNEPIVVILQKKGPGEVLAAARLR</sequence>
<dbReference type="InterPro" id="IPR010634">
    <property type="entry name" value="DUF1223"/>
</dbReference>
<organism evidence="2 3">
    <name type="scientific">Thalassobius vesicularis</name>
    <dbReference type="NCBI Taxonomy" id="1294297"/>
    <lineage>
        <taxon>Bacteria</taxon>
        <taxon>Pseudomonadati</taxon>
        <taxon>Pseudomonadota</taxon>
        <taxon>Alphaproteobacteria</taxon>
        <taxon>Rhodobacterales</taxon>
        <taxon>Roseobacteraceae</taxon>
        <taxon>Thalassovita</taxon>
    </lineage>
</organism>
<dbReference type="OrthoDB" id="9808254at2"/>
<gene>
    <name evidence="2" type="ORF">E7681_14785</name>
</gene>
<evidence type="ECO:0000313" key="3">
    <source>
        <dbReference type="Proteomes" id="UP000306113"/>
    </source>
</evidence>
<accession>A0A4S3M6L0</accession>
<dbReference type="InterPro" id="IPR036249">
    <property type="entry name" value="Thioredoxin-like_sf"/>
</dbReference>
<dbReference type="AlphaFoldDB" id="A0A4S3M6L0"/>
<comment type="caution">
    <text evidence="2">The sequence shown here is derived from an EMBL/GenBank/DDBJ whole genome shotgun (WGS) entry which is preliminary data.</text>
</comment>
<name>A0A4S3M6L0_9RHOB</name>
<protein>
    <submittedName>
        <fullName evidence="2">DUF1223 domain-containing protein</fullName>
    </submittedName>
</protein>
<feature type="signal peptide" evidence="1">
    <location>
        <begin position="1"/>
        <end position="21"/>
    </location>
</feature>
<feature type="chain" id="PRO_5020551204" evidence="1">
    <location>
        <begin position="22"/>
        <end position="232"/>
    </location>
</feature>
<reference evidence="2 3" key="1">
    <citation type="submission" date="2019-04" db="EMBL/GenBank/DDBJ databases">
        <title>Draft genome sequence of Youngimonas vesicularis.</title>
        <authorList>
            <person name="Hameed A."/>
        </authorList>
    </citation>
    <scope>NUCLEOTIDE SEQUENCE [LARGE SCALE GENOMIC DNA]</scope>
    <source>
        <strain evidence="2 3">CC-AMW-E</strain>
    </source>
</reference>
<evidence type="ECO:0000256" key="1">
    <source>
        <dbReference type="SAM" id="SignalP"/>
    </source>
</evidence>
<dbReference type="EMBL" id="SSMD01000007">
    <property type="protein sequence ID" value="THD72706.1"/>
    <property type="molecule type" value="Genomic_DNA"/>
</dbReference>
<keyword evidence="1" id="KW-0732">Signal</keyword>
<dbReference type="Pfam" id="PF06764">
    <property type="entry name" value="DUF1223"/>
    <property type="match status" value="1"/>
</dbReference>